<reference evidence="1 2" key="1">
    <citation type="journal article" date="2013" name="Int. J. Syst. Evol. Microbiol.">
        <title>Hoeflea suaedae sp. nov., an endophytic bacterium isolated from the root of the halophyte Suaeda maritima.</title>
        <authorList>
            <person name="Chung E.J."/>
            <person name="Park J.A."/>
            <person name="Pramanik P."/>
            <person name="Bibi F."/>
            <person name="Jeon C.O."/>
            <person name="Chung Y.R."/>
        </authorList>
    </citation>
    <scope>NUCLEOTIDE SEQUENCE [LARGE SCALE GENOMIC DNA]</scope>
    <source>
        <strain evidence="1 2">YC6898</strain>
    </source>
</reference>
<organism evidence="1 2">
    <name type="scientific">Pseudohoeflea suaedae</name>
    <dbReference type="NCBI Taxonomy" id="877384"/>
    <lineage>
        <taxon>Bacteria</taxon>
        <taxon>Pseudomonadati</taxon>
        <taxon>Pseudomonadota</taxon>
        <taxon>Alphaproteobacteria</taxon>
        <taxon>Hyphomicrobiales</taxon>
        <taxon>Rhizobiaceae</taxon>
        <taxon>Pseudohoeflea</taxon>
    </lineage>
</organism>
<comment type="caution">
    <text evidence="1">The sequence shown here is derived from an EMBL/GenBank/DDBJ whole genome shotgun (WGS) entry which is preliminary data.</text>
</comment>
<accession>A0A4R5PND2</accession>
<gene>
    <name evidence="1" type="ORF">E2A64_05510</name>
</gene>
<proteinExistence type="predicted"/>
<dbReference type="Proteomes" id="UP000295131">
    <property type="component" value="Unassembled WGS sequence"/>
</dbReference>
<name>A0A4R5PND2_9HYPH</name>
<protein>
    <submittedName>
        <fullName evidence="1">Uncharacterized protein</fullName>
    </submittedName>
</protein>
<keyword evidence="2" id="KW-1185">Reference proteome</keyword>
<dbReference type="RefSeq" id="WP_133283394.1">
    <property type="nucleotide sequence ID" value="NZ_SMSI01000001.1"/>
</dbReference>
<evidence type="ECO:0000313" key="2">
    <source>
        <dbReference type="Proteomes" id="UP000295131"/>
    </source>
</evidence>
<dbReference type="EMBL" id="SMSI01000001">
    <property type="protein sequence ID" value="TDH38560.1"/>
    <property type="molecule type" value="Genomic_DNA"/>
</dbReference>
<sequence length="80" mass="8990">MDDHRRSTGMHFACGRLAQRYRRNKPGCSGLQEATFMSFLSIVISENADAIVDELAWGAMAYRGEMRSHGSHRLFQTIAA</sequence>
<evidence type="ECO:0000313" key="1">
    <source>
        <dbReference type="EMBL" id="TDH38560.1"/>
    </source>
</evidence>
<dbReference type="AlphaFoldDB" id="A0A4R5PND2"/>